<evidence type="ECO:0000313" key="5">
    <source>
        <dbReference type="Proteomes" id="UP000317977"/>
    </source>
</evidence>
<comment type="caution">
    <text evidence="4">The sequence shown here is derived from an EMBL/GenBank/DDBJ whole genome shotgun (WGS) entry which is preliminary data.</text>
</comment>
<proteinExistence type="predicted"/>
<dbReference type="InterPro" id="IPR013517">
    <property type="entry name" value="FG-GAP"/>
</dbReference>
<gene>
    <name evidence="4" type="ORF">Poly59_24400</name>
</gene>
<keyword evidence="3" id="KW-0812">Transmembrane</keyword>
<dbReference type="Pfam" id="PF13517">
    <property type="entry name" value="FG-GAP_3"/>
    <property type="match status" value="1"/>
</dbReference>
<keyword evidence="1" id="KW-0732">Signal</keyword>
<dbReference type="SUPFAM" id="SSF69318">
    <property type="entry name" value="Integrin alpha N-terminal domain"/>
    <property type="match status" value="1"/>
</dbReference>
<reference evidence="4 5" key="1">
    <citation type="submission" date="2019-02" db="EMBL/GenBank/DDBJ databases">
        <title>Deep-cultivation of Planctomycetes and their phenomic and genomic characterization uncovers novel biology.</title>
        <authorList>
            <person name="Wiegand S."/>
            <person name="Jogler M."/>
            <person name="Boedeker C."/>
            <person name="Pinto D."/>
            <person name="Vollmers J."/>
            <person name="Rivas-Marin E."/>
            <person name="Kohn T."/>
            <person name="Peeters S.H."/>
            <person name="Heuer A."/>
            <person name="Rast P."/>
            <person name="Oberbeckmann S."/>
            <person name="Bunk B."/>
            <person name="Jeske O."/>
            <person name="Meyerdierks A."/>
            <person name="Storesund J.E."/>
            <person name="Kallscheuer N."/>
            <person name="Luecker S."/>
            <person name="Lage O.M."/>
            <person name="Pohl T."/>
            <person name="Merkel B.J."/>
            <person name="Hornburger P."/>
            <person name="Mueller R.-W."/>
            <person name="Bruemmer F."/>
            <person name="Labrenz M."/>
            <person name="Spormann A.M."/>
            <person name="Op Den Camp H."/>
            <person name="Overmann J."/>
            <person name="Amann R."/>
            <person name="Jetten M.S.M."/>
            <person name="Mascher T."/>
            <person name="Medema M.H."/>
            <person name="Devos D.P."/>
            <person name="Kaster A.-K."/>
            <person name="Ovreas L."/>
            <person name="Rohde M."/>
            <person name="Galperin M.Y."/>
            <person name="Jogler C."/>
        </authorList>
    </citation>
    <scope>NUCLEOTIDE SEQUENCE [LARGE SCALE GENOMIC DNA]</scope>
    <source>
        <strain evidence="4 5">Poly59</strain>
    </source>
</reference>
<evidence type="ECO:0000256" key="1">
    <source>
        <dbReference type="ARBA" id="ARBA00022729"/>
    </source>
</evidence>
<evidence type="ECO:0000256" key="2">
    <source>
        <dbReference type="SAM" id="MobiDB-lite"/>
    </source>
</evidence>
<name>A0A5C6F7S6_9BACT</name>
<dbReference type="InterPro" id="IPR028994">
    <property type="entry name" value="Integrin_alpha_N"/>
</dbReference>
<keyword evidence="3" id="KW-0472">Membrane</keyword>
<dbReference type="PANTHER" id="PTHR45460">
    <property type="entry name" value="SIMILAR TO CYSTEINE PROTEINASE"/>
    <property type="match status" value="1"/>
</dbReference>
<evidence type="ECO:0000313" key="4">
    <source>
        <dbReference type="EMBL" id="TWU56136.1"/>
    </source>
</evidence>
<feature type="transmembrane region" description="Helical" evidence="3">
    <location>
        <begin position="18"/>
        <end position="36"/>
    </location>
</feature>
<keyword evidence="5" id="KW-1185">Reference proteome</keyword>
<dbReference type="RefSeq" id="WP_146534183.1">
    <property type="nucleotide sequence ID" value="NZ_SJPX01000002.1"/>
</dbReference>
<feature type="compositionally biased region" description="Basic and acidic residues" evidence="2">
    <location>
        <begin position="1218"/>
        <end position="1237"/>
    </location>
</feature>
<evidence type="ECO:0000256" key="3">
    <source>
        <dbReference type="SAM" id="Phobius"/>
    </source>
</evidence>
<feature type="region of interest" description="Disordered" evidence="2">
    <location>
        <begin position="1194"/>
        <end position="1247"/>
    </location>
</feature>
<evidence type="ECO:0008006" key="6">
    <source>
        <dbReference type="Google" id="ProtNLM"/>
    </source>
</evidence>
<organism evidence="4 5">
    <name type="scientific">Rubripirellula reticaptiva</name>
    <dbReference type="NCBI Taxonomy" id="2528013"/>
    <lineage>
        <taxon>Bacteria</taxon>
        <taxon>Pseudomonadati</taxon>
        <taxon>Planctomycetota</taxon>
        <taxon>Planctomycetia</taxon>
        <taxon>Pirellulales</taxon>
        <taxon>Pirellulaceae</taxon>
        <taxon>Rubripirellula</taxon>
    </lineage>
</organism>
<dbReference type="EMBL" id="SJPX01000002">
    <property type="protein sequence ID" value="TWU56136.1"/>
    <property type="molecule type" value="Genomic_DNA"/>
</dbReference>
<keyword evidence="3" id="KW-1133">Transmembrane helix</keyword>
<sequence length="1247" mass="136577">MVKNESRDAKRSGGTGKIVIALAVIAVVVAGIILWSSRPDNLGNVADVDDSEERQAAEQLDLTRRALAATENLEAKSADKSWESLYQQSPGDKFMLQNRALNRILNVDELAGQASNSSLEAAAKQAARAQLPDAIAATRLAIEQYATESDDKVLPVWMKARIDLQEASLLPGSMTKSLRREIFERLSETLRGELGKLPSARILGGSLIEVLGQMEDPIDGLPAATMKSAAETVKVLSDSHPDNLYFALRAARLNIDIKNANATELVKRTGELARAIAPLVGRETRAIGMTPAELVTSIVDAIGAGEWPTAETRMSQWFNVLNGTEIVKTDRRLALPHPLDRLSFESLRRLSSLISQKSQIERGKSPLVFESVQVNASEKSRLVTSIDFDVDLDSDIVTVDDQSIMHAYRNDGDAKFVSAGSAKLPLTPAGIVVADLFVVDSSSPSRIRSGGASVAGRHDTLPCLVMYGDEGVTLACIDGREATGDDKRFILVDEETGLESVTGVTFAVAGDLEADGDLDLVFATKTDGVRMFVNRGNRTFFELDRVEASFGKSDPVTCIAAGDLDRDLDLDLVTTHASGKVGMLENLLHLQFRGRFLDEIKAVPGASQIAIEDVDGNVSWDLIVSADSGSTIVYSQTAAAGAWTVERTESTKTVAAPALLADFDNDSWLDLITDAGISTIGPWGFDQRQGSAVPGFRGNAADFNADGLQDFPIIDQGKLSIAINQTAASGHFVNARFKGIDDNASGRVNHFAIGSVLEMRFGPHYRARIVTSPSTHFGIDGFDDGATIRAILPNGLTQTIRDIKADTLVEEEQTLKGSCPYLYAWDGSKFRFVTDCLWAAPLGLQVADGIVAKDRPWEYLKIDGTHIRPRDDRYEFRLTEELWEVAYFDEVAITAVDHPSDVDIWTNEKVGPADIATPTIFAFDKQQRRQPTLAIDTNGRDVTGEMMRVDGDFMQGFDQRLRQGLCPPHWVDLTFETLPKQGSVYLVMTGWILPTDTSLNIQIDQNDSLSPIEFPSVWVPDSKKESGWRQAIPFAGFPGGKTKTIVIDVTDAVDREDVRVRVRTSAQIYWDAAEIATQVQPAEFTTSPMSLLAASVGFHGFSRRSKPGRLAPETYDYQDAATVPRWPPLTGKLTRSGDCLELLGRWDDKMVVIGAGDEVRLSFAAPKKPPPTGWVRDFVMHNVGWDKDADLNTLAGQKTGPLPYRSMSTYPPPAAESDQSRKRDELNRDHLQREQSFRKFWHRPIQP</sequence>
<dbReference type="OrthoDB" id="221211at2"/>
<dbReference type="PANTHER" id="PTHR45460:SF2">
    <property type="entry name" value="ALPHA 1,3 GLUCANASE, GH71 FAMILY (EUROFUNG)"/>
    <property type="match status" value="1"/>
</dbReference>
<dbReference type="AlphaFoldDB" id="A0A5C6F7S6"/>
<accession>A0A5C6F7S6</accession>
<dbReference type="Proteomes" id="UP000317977">
    <property type="component" value="Unassembled WGS sequence"/>
</dbReference>
<protein>
    <recommendedName>
        <fullName evidence="6">FG-GAP repeat protein</fullName>
    </recommendedName>
</protein>